<sequence>MVGKKSIHEQNRQPRLRELATQILRNCRDSIWEDPTVVSQSPTFWRFYFASNAKVTTIPIFVTLGLSDSIHTFP</sequence>
<dbReference type="Proteomes" id="UP000316598">
    <property type="component" value="Unassembled WGS sequence"/>
</dbReference>
<proteinExistence type="predicted"/>
<evidence type="ECO:0000313" key="2">
    <source>
        <dbReference type="Proteomes" id="UP000316598"/>
    </source>
</evidence>
<organism evidence="1 2">
    <name type="scientific">Rubripirellula amarantea</name>
    <dbReference type="NCBI Taxonomy" id="2527999"/>
    <lineage>
        <taxon>Bacteria</taxon>
        <taxon>Pseudomonadati</taxon>
        <taxon>Planctomycetota</taxon>
        <taxon>Planctomycetia</taxon>
        <taxon>Pirellulales</taxon>
        <taxon>Pirellulaceae</taxon>
        <taxon>Rubripirellula</taxon>
    </lineage>
</organism>
<accession>A0A5C5WYQ1</accession>
<reference evidence="1 2" key="1">
    <citation type="submission" date="2019-02" db="EMBL/GenBank/DDBJ databases">
        <title>Deep-cultivation of Planctomycetes and their phenomic and genomic characterization uncovers novel biology.</title>
        <authorList>
            <person name="Wiegand S."/>
            <person name="Jogler M."/>
            <person name="Boedeker C."/>
            <person name="Pinto D."/>
            <person name="Vollmers J."/>
            <person name="Rivas-Marin E."/>
            <person name="Kohn T."/>
            <person name="Peeters S.H."/>
            <person name="Heuer A."/>
            <person name="Rast P."/>
            <person name="Oberbeckmann S."/>
            <person name="Bunk B."/>
            <person name="Jeske O."/>
            <person name="Meyerdierks A."/>
            <person name="Storesund J.E."/>
            <person name="Kallscheuer N."/>
            <person name="Luecker S."/>
            <person name="Lage O.M."/>
            <person name="Pohl T."/>
            <person name="Merkel B.J."/>
            <person name="Hornburger P."/>
            <person name="Mueller R.-W."/>
            <person name="Bruemmer F."/>
            <person name="Labrenz M."/>
            <person name="Spormann A.M."/>
            <person name="Op Den Camp H."/>
            <person name="Overmann J."/>
            <person name="Amann R."/>
            <person name="Jetten M.S.M."/>
            <person name="Mascher T."/>
            <person name="Medema M.H."/>
            <person name="Devos D.P."/>
            <person name="Kaster A.-K."/>
            <person name="Ovreas L."/>
            <person name="Rohde M."/>
            <person name="Galperin M.Y."/>
            <person name="Jogler C."/>
        </authorList>
    </citation>
    <scope>NUCLEOTIDE SEQUENCE [LARGE SCALE GENOMIC DNA]</scope>
    <source>
        <strain evidence="1 2">Pla22</strain>
    </source>
</reference>
<protein>
    <submittedName>
        <fullName evidence="1">Uncharacterized protein</fullName>
    </submittedName>
</protein>
<evidence type="ECO:0000313" key="1">
    <source>
        <dbReference type="EMBL" id="TWT55123.1"/>
    </source>
</evidence>
<dbReference type="AlphaFoldDB" id="A0A5C5WYQ1"/>
<name>A0A5C5WYQ1_9BACT</name>
<keyword evidence="2" id="KW-1185">Reference proteome</keyword>
<comment type="caution">
    <text evidence="1">The sequence shown here is derived from an EMBL/GenBank/DDBJ whole genome shotgun (WGS) entry which is preliminary data.</text>
</comment>
<dbReference type="EMBL" id="SJPI01000001">
    <property type="protein sequence ID" value="TWT55123.1"/>
    <property type="molecule type" value="Genomic_DNA"/>
</dbReference>
<gene>
    <name evidence="1" type="ORF">Pla22_27770</name>
</gene>